<feature type="transmembrane region" description="Helical" evidence="8">
    <location>
        <begin position="6"/>
        <end position="21"/>
    </location>
</feature>
<feature type="transmembrane region" description="Helical" evidence="8">
    <location>
        <begin position="177"/>
        <end position="200"/>
    </location>
</feature>
<evidence type="ECO:0000256" key="7">
    <source>
        <dbReference type="ARBA" id="ARBA00023136"/>
    </source>
</evidence>
<dbReference type="PANTHER" id="PTHR43568">
    <property type="entry name" value="P PROTEIN"/>
    <property type="match status" value="1"/>
</dbReference>
<sequence>MNGVGAILAVVIFSVAFFLIATERVHRVAVVLGAAGLMVALRLVPGDDVFYNEHAGIDWGVVFLLLGMMIIVGVIKQTGVFEFLGIWAGKRSRGRPYRLLVLLMVITAVASPFLDNVTTVMLVAPVTIAVCQKLDLPAAPYLIAEALASNIGGAATLIGDPPNIIIGARAGLSFNDFVVHMTPIVVVLFVLFVLMARVMFRKAFVHRPERVEAVMRLDGRDAITDKPLLARCLAVLALVMVGFALHHALHLEPSVIALLGAGLMVLVSGVRAAEYLAEVEWGTLVFFMGLFVMVGGLVETGVIDRLGEWAVGAVGDDYFLAASALLFGSAVLGAFFDNIPYVATMAPVVEELVGQAPDPRTGQALWWAFSLGADLGGNGTAVAASANVVVLGIAAQHGEPISFWQFTKYGAVTTLVTVTVAWGYVWLRYF</sequence>
<feature type="transmembrane region" description="Helical" evidence="8">
    <location>
        <begin position="96"/>
        <end position="114"/>
    </location>
</feature>
<feature type="transmembrane region" description="Helical" evidence="8">
    <location>
        <begin position="28"/>
        <end position="45"/>
    </location>
</feature>
<keyword evidence="7 8" id="KW-0472">Membrane</keyword>
<evidence type="ECO:0000256" key="6">
    <source>
        <dbReference type="ARBA" id="ARBA00022989"/>
    </source>
</evidence>
<gene>
    <name evidence="10" type="ORF">RB614_39520</name>
</gene>
<evidence type="ECO:0000256" key="4">
    <source>
        <dbReference type="ARBA" id="ARBA00022475"/>
    </source>
</evidence>
<organism evidence="10 11">
    <name type="scientific">Phytohabitans maris</name>
    <dbReference type="NCBI Taxonomy" id="3071409"/>
    <lineage>
        <taxon>Bacteria</taxon>
        <taxon>Bacillati</taxon>
        <taxon>Actinomycetota</taxon>
        <taxon>Actinomycetes</taxon>
        <taxon>Micromonosporales</taxon>
        <taxon>Micromonosporaceae</taxon>
    </lineage>
</organism>
<feature type="transmembrane region" description="Helical" evidence="8">
    <location>
        <begin position="228"/>
        <end position="249"/>
    </location>
</feature>
<reference evidence="10 11" key="1">
    <citation type="submission" date="2023-08" db="EMBL/GenBank/DDBJ databases">
        <title>Phytohabitans sansha sp. nov., isolated from marine sediment.</title>
        <authorList>
            <person name="Zhao Y."/>
            <person name="Yi K."/>
        </authorList>
    </citation>
    <scope>NUCLEOTIDE SEQUENCE [LARGE SCALE GENOMIC DNA]</scope>
    <source>
        <strain evidence="10 11">ZYX-F-186</strain>
    </source>
</reference>
<evidence type="ECO:0000313" key="10">
    <source>
        <dbReference type="EMBL" id="MDQ7910603.1"/>
    </source>
</evidence>
<evidence type="ECO:0000256" key="1">
    <source>
        <dbReference type="ARBA" id="ARBA00004651"/>
    </source>
</evidence>
<feature type="domain" description="Citrate transporter-like" evidence="9">
    <location>
        <begin position="17"/>
        <end position="372"/>
    </location>
</feature>
<evidence type="ECO:0000313" key="11">
    <source>
        <dbReference type="Proteomes" id="UP001230908"/>
    </source>
</evidence>
<keyword evidence="11" id="KW-1185">Reference proteome</keyword>
<name>A0ABU0ZU86_9ACTN</name>
<evidence type="ECO:0000259" key="9">
    <source>
        <dbReference type="Pfam" id="PF03600"/>
    </source>
</evidence>
<protein>
    <submittedName>
        <fullName evidence="10">ArsB/NhaD family transporter</fullName>
    </submittedName>
</protein>
<dbReference type="Proteomes" id="UP001230908">
    <property type="component" value="Unassembled WGS sequence"/>
</dbReference>
<dbReference type="InterPro" id="IPR004680">
    <property type="entry name" value="Cit_transptr-like_dom"/>
</dbReference>
<keyword evidence="6 8" id="KW-1133">Transmembrane helix</keyword>
<comment type="caution">
    <text evidence="10">The sequence shown here is derived from an EMBL/GenBank/DDBJ whole genome shotgun (WGS) entry which is preliminary data.</text>
</comment>
<evidence type="ECO:0000256" key="5">
    <source>
        <dbReference type="ARBA" id="ARBA00022692"/>
    </source>
</evidence>
<accession>A0ABU0ZU86</accession>
<feature type="transmembrane region" description="Helical" evidence="8">
    <location>
        <begin position="409"/>
        <end position="427"/>
    </location>
</feature>
<proteinExistence type="inferred from homology"/>
<keyword evidence="5 8" id="KW-0812">Transmembrane</keyword>
<evidence type="ECO:0000256" key="8">
    <source>
        <dbReference type="SAM" id="Phobius"/>
    </source>
</evidence>
<dbReference type="PANTHER" id="PTHR43568:SF1">
    <property type="entry name" value="P PROTEIN"/>
    <property type="match status" value="1"/>
</dbReference>
<feature type="transmembrane region" description="Helical" evidence="8">
    <location>
        <begin position="279"/>
        <end position="298"/>
    </location>
</feature>
<dbReference type="RefSeq" id="WP_308717848.1">
    <property type="nucleotide sequence ID" value="NZ_JAVHUY010000059.1"/>
</dbReference>
<evidence type="ECO:0000256" key="2">
    <source>
        <dbReference type="ARBA" id="ARBA00009843"/>
    </source>
</evidence>
<keyword evidence="3" id="KW-0813">Transport</keyword>
<dbReference type="Pfam" id="PF03600">
    <property type="entry name" value="CitMHS"/>
    <property type="match status" value="1"/>
</dbReference>
<feature type="transmembrane region" description="Helical" evidence="8">
    <location>
        <begin position="57"/>
        <end position="75"/>
    </location>
</feature>
<dbReference type="CDD" id="cd01116">
    <property type="entry name" value="P_permease"/>
    <property type="match status" value="1"/>
</dbReference>
<comment type="similarity">
    <text evidence="2">Belongs to the CitM (TC 2.A.11) transporter family.</text>
</comment>
<keyword evidence="4" id="KW-1003">Cell membrane</keyword>
<feature type="transmembrane region" description="Helical" evidence="8">
    <location>
        <begin position="318"/>
        <end position="336"/>
    </location>
</feature>
<dbReference type="EMBL" id="JAVHUY010000059">
    <property type="protein sequence ID" value="MDQ7910603.1"/>
    <property type="molecule type" value="Genomic_DNA"/>
</dbReference>
<dbReference type="PRINTS" id="PR00758">
    <property type="entry name" value="ARSENICPUMP"/>
</dbReference>
<dbReference type="InterPro" id="IPR051475">
    <property type="entry name" value="Diverse_Ion_Transporter"/>
</dbReference>
<dbReference type="InterPro" id="IPR000802">
    <property type="entry name" value="Arsenical_pump_ArsB"/>
</dbReference>
<comment type="subcellular location">
    <subcellularLocation>
        <location evidence="1">Cell membrane</location>
        <topology evidence="1">Multi-pass membrane protein</topology>
    </subcellularLocation>
</comment>
<feature type="transmembrane region" description="Helical" evidence="8">
    <location>
        <begin position="255"/>
        <end position="272"/>
    </location>
</feature>
<evidence type="ECO:0000256" key="3">
    <source>
        <dbReference type="ARBA" id="ARBA00022448"/>
    </source>
</evidence>